<dbReference type="AlphaFoldDB" id="A0A0E0G789"/>
<evidence type="ECO:0000313" key="3">
    <source>
        <dbReference type="Proteomes" id="UP000006591"/>
    </source>
</evidence>
<keyword evidence="3" id="KW-1185">Reference proteome</keyword>
<organism evidence="2">
    <name type="scientific">Oryza nivara</name>
    <name type="common">Indian wild rice</name>
    <name type="synonym">Oryza sativa f. spontanea</name>
    <dbReference type="NCBI Taxonomy" id="4536"/>
    <lineage>
        <taxon>Eukaryota</taxon>
        <taxon>Viridiplantae</taxon>
        <taxon>Streptophyta</taxon>
        <taxon>Embryophyta</taxon>
        <taxon>Tracheophyta</taxon>
        <taxon>Spermatophyta</taxon>
        <taxon>Magnoliopsida</taxon>
        <taxon>Liliopsida</taxon>
        <taxon>Poales</taxon>
        <taxon>Poaceae</taxon>
        <taxon>BOP clade</taxon>
        <taxon>Oryzoideae</taxon>
        <taxon>Oryzeae</taxon>
        <taxon>Oryzinae</taxon>
        <taxon>Oryza</taxon>
    </lineage>
</organism>
<feature type="region of interest" description="Disordered" evidence="1">
    <location>
        <begin position="1"/>
        <end position="52"/>
    </location>
</feature>
<dbReference type="Gramene" id="ONIVA02G19850.1">
    <property type="protein sequence ID" value="ONIVA02G19850.1"/>
    <property type="gene ID" value="ONIVA02G19850"/>
</dbReference>
<proteinExistence type="predicted"/>
<evidence type="ECO:0000256" key="1">
    <source>
        <dbReference type="SAM" id="MobiDB-lite"/>
    </source>
</evidence>
<sequence length="170" mass="18385">MRRRAAADEAASGGGVQRRRRGKAAVGAQAARARRGGSGGGEAAERGRGDRVESFIEHQDACNSGRVRGEVVPVVTTLPVIRPAALRHHHHHPPPPPELQLLPASTTAPLATAFSSNIATSSKRSRWRDDDKHLYMVLDWDMGYVIHKLDIDEFTDSGTGTGVAMFHHLS</sequence>
<evidence type="ECO:0000313" key="2">
    <source>
        <dbReference type="EnsemblPlants" id="ONIVA02G19850.1"/>
    </source>
</evidence>
<protein>
    <submittedName>
        <fullName evidence="2">Uncharacterized protein</fullName>
    </submittedName>
</protein>
<dbReference type="EnsemblPlants" id="ONIVA02G19850.1">
    <property type="protein sequence ID" value="ONIVA02G19850.1"/>
    <property type="gene ID" value="ONIVA02G19850"/>
</dbReference>
<name>A0A0E0G789_ORYNI</name>
<dbReference type="HOGENOM" id="CLU_1573152_0_0_1"/>
<accession>A0A0E0G789</accession>
<feature type="compositionally biased region" description="Basic and acidic residues" evidence="1">
    <location>
        <begin position="43"/>
        <end position="52"/>
    </location>
</feature>
<dbReference type="Proteomes" id="UP000006591">
    <property type="component" value="Chromosome 2"/>
</dbReference>
<reference evidence="2" key="1">
    <citation type="submission" date="2015-04" db="UniProtKB">
        <authorList>
            <consortium name="EnsemblPlants"/>
        </authorList>
    </citation>
    <scope>IDENTIFICATION</scope>
    <source>
        <strain evidence="2">SL10</strain>
    </source>
</reference>
<reference evidence="2" key="2">
    <citation type="submission" date="2018-04" db="EMBL/GenBank/DDBJ databases">
        <title>OnivRS2 (Oryza nivara Reference Sequence Version 2).</title>
        <authorList>
            <person name="Zhang J."/>
            <person name="Kudrna D."/>
            <person name="Lee S."/>
            <person name="Talag J."/>
            <person name="Rajasekar S."/>
            <person name="Welchert J."/>
            <person name="Hsing Y.-I."/>
            <person name="Wing R.A."/>
        </authorList>
    </citation>
    <scope>NUCLEOTIDE SEQUENCE [LARGE SCALE GENOMIC DNA]</scope>
    <source>
        <strain evidence="2">SL10</strain>
    </source>
</reference>